<dbReference type="Proteomes" id="UP001253595">
    <property type="component" value="Unassembled WGS sequence"/>
</dbReference>
<dbReference type="RefSeq" id="WP_310069131.1">
    <property type="nucleotide sequence ID" value="NZ_JAVDVX010000001.1"/>
</dbReference>
<reference evidence="2 3" key="1">
    <citation type="submission" date="2023-07" db="EMBL/GenBank/DDBJ databases">
        <title>Sorghum-associated microbial communities from plants grown in Nebraska, USA.</title>
        <authorList>
            <person name="Schachtman D."/>
        </authorList>
    </citation>
    <scope>NUCLEOTIDE SEQUENCE [LARGE SCALE GENOMIC DNA]</scope>
    <source>
        <strain evidence="2 3">BE190</strain>
    </source>
</reference>
<sequence length="54" mass="6586">MTTDKKTPKVLLTQIEDALEERQRQDRRQYREGIPQDVPHERRRGDRRERKAAK</sequence>
<protein>
    <submittedName>
        <fullName evidence="2">Uncharacterized protein</fullName>
    </submittedName>
</protein>
<proteinExistence type="predicted"/>
<dbReference type="EMBL" id="JAVDVX010000001">
    <property type="protein sequence ID" value="MDR7088890.1"/>
    <property type="molecule type" value="Genomic_DNA"/>
</dbReference>
<name>A0ABU1UUM0_9GAMM</name>
<comment type="caution">
    <text evidence="2">The sequence shown here is derived from an EMBL/GenBank/DDBJ whole genome shotgun (WGS) entry which is preliminary data.</text>
</comment>
<gene>
    <name evidence="2" type="ORF">J2X05_000893</name>
</gene>
<accession>A0ABU1UUM0</accession>
<feature type="region of interest" description="Disordered" evidence="1">
    <location>
        <begin position="20"/>
        <end position="54"/>
    </location>
</feature>
<feature type="compositionally biased region" description="Basic and acidic residues" evidence="1">
    <location>
        <begin position="20"/>
        <end position="31"/>
    </location>
</feature>
<evidence type="ECO:0000256" key="1">
    <source>
        <dbReference type="SAM" id="MobiDB-lite"/>
    </source>
</evidence>
<evidence type="ECO:0000313" key="3">
    <source>
        <dbReference type="Proteomes" id="UP001253595"/>
    </source>
</evidence>
<keyword evidence="3" id="KW-1185">Reference proteome</keyword>
<evidence type="ECO:0000313" key="2">
    <source>
        <dbReference type="EMBL" id="MDR7088890.1"/>
    </source>
</evidence>
<organism evidence="2 3">
    <name type="scientific">Cellvibrio fibrivorans</name>
    <dbReference type="NCBI Taxonomy" id="126350"/>
    <lineage>
        <taxon>Bacteria</taxon>
        <taxon>Pseudomonadati</taxon>
        <taxon>Pseudomonadota</taxon>
        <taxon>Gammaproteobacteria</taxon>
        <taxon>Cellvibrionales</taxon>
        <taxon>Cellvibrionaceae</taxon>
        <taxon>Cellvibrio</taxon>
    </lineage>
</organism>
<feature type="compositionally biased region" description="Basic and acidic residues" evidence="1">
    <location>
        <begin position="38"/>
        <end position="49"/>
    </location>
</feature>